<comment type="cofactor">
    <cofactor evidence="1 7">
        <name>Mg(2+)</name>
        <dbReference type="ChEBI" id="CHEBI:18420"/>
    </cofactor>
</comment>
<dbReference type="SUPFAM" id="SSF56784">
    <property type="entry name" value="HAD-like"/>
    <property type="match status" value="1"/>
</dbReference>
<accession>Q6MPM1</accession>
<protein>
    <submittedName>
        <fullName evidence="8">Uncharacterized protein</fullName>
    </submittedName>
</protein>
<name>Q6MPM1_BDEBA</name>
<gene>
    <name evidence="8" type="ordered locus">Bd0827</name>
</gene>
<dbReference type="SFLD" id="SFLDG01138">
    <property type="entry name" value="C1.6.2:_Deoxy-d-mannose-octulo"/>
    <property type="match status" value="1"/>
</dbReference>
<dbReference type="InterPro" id="IPR050793">
    <property type="entry name" value="CMP-NeuNAc_synthase"/>
</dbReference>
<feature type="binding site" evidence="7">
    <location>
        <position position="118"/>
    </location>
    <ligand>
        <name>Mg(2+)</name>
        <dbReference type="ChEBI" id="CHEBI:18420"/>
    </ligand>
</feature>
<dbReference type="InterPro" id="IPR023214">
    <property type="entry name" value="HAD_sf"/>
</dbReference>
<dbReference type="GO" id="GO:0016788">
    <property type="term" value="F:hydrolase activity, acting on ester bonds"/>
    <property type="evidence" value="ECO:0007669"/>
    <property type="project" value="InterPro"/>
</dbReference>
<dbReference type="NCBIfam" id="TIGR01670">
    <property type="entry name" value="KdsC-phosphatas"/>
    <property type="match status" value="1"/>
</dbReference>
<proteinExistence type="inferred from homology"/>
<dbReference type="NCBIfam" id="TIGR01662">
    <property type="entry name" value="HAD-SF-IIIA"/>
    <property type="match status" value="1"/>
</dbReference>
<dbReference type="EMBL" id="BX842648">
    <property type="protein sequence ID" value="CAE78776.1"/>
    <property type="molecule type" value="Genomic_DNA"/>
</dbReference>
<dbReference type="HOGENOM" id="CLU_106694_0_1_7"/>
<dbReference type="FunFam" id="3.40.50.1000:FF:000029">
    <property type="entry name" value="3-deoxy-D-manno-octulosonate 8-phosphate phosphatase KdsC"/>
    <property type="match status" value="1"/>
</dbReference>
<dbReference type="Proteomes" id="UP000008080">
    <property type="component" value="Chromosome"/>
</dbReference>
<organism evidence="8 9">
    <name type="scientific">Bdellovibrio bacteriovorus (strain ATCC 15356 / DSM 50701 / NCIMB 9529 / HD100)</name>
    <dbReference type="NCBI Taxonomy" id="264462"/>
    <lineage>
        <taxon>Bacteria</taxon>
        <taxon>Pseudomonadati</taxon>
        <taxon>Bdellovibrionota</taxon>
        <taxon>Bdellovibrionia</taxon>
        <taxon>Bdellovibrionales</taxon>
        <taxon>Pseudobdellovibrionaceae</taxon>
        <taxon>Bdellovibrio</taxon>
    </lineage>
</organism>
<dbReference type="KEGG" id="bba:Bd0827"/>
<dbReference type="GO" id="GO:0046872">
    <property type="term" value="F:metal ion binding"/>
    <property type="evidence" value="ECO:0007669"/>
    <property type="project" value="UniProtKB-KW"/>
</dbReference>
<evidence type="ECO:0000256" key="6">
    <source>
        <dbReference type="ARBA" id="ARBA00022842"/>
    </source>
</evidence>
<evidence type="ECO:0000313" key="9">
    <source>
        <dbReference type="Proteomes" id="UP000008080"/>
    </source>
</evidence>
<evidence type="ECO:0000256" key="4">
    <source>
        <dbReference type="ARBA" id="ARBA00022723"/>
    </source>
</evidence>
<keyword evidence="6 7" id="KW-0460">Magnesium</keyword>
<dbReference type="eggNOG" id="COG1778">
    <property type="taxonomic scope" value="Bacteria"/>
</dbReference>
<feature type="binding site" evidence="7">
    <location>
        <position position="28"/>
    </location>
    <ligand>
        <name>substrate</name>
    </ligand>
</feature>
<comment type="subunit">
    <text evidence="3">Homotetramer.</text>
</comment>
<reference evidence="8 9" key="1">
    <citation type="journal article" date="2004" name="Science">
        <title>A predator unmasked: life cycle of Bdellovibrio bacteriovorus from a genomic perspective.</title>
        <authorList>
            <person name="Rendulic S."/>
            <person name="Jagtap P."/>
            <person name="Rosinus A."/>
            <person name="Eppinger M."/>
            <person name="Baar C."/>
            <person name="Lanz C."/>
            <person name="Keller H."/>
            <person name="Lambert C."/>
            <person name="Evans K.J."/>
            <person name="Goesmann A."/>
            <person name="Meyer F."/>
            <person name="Sockett R.E."/>
            <person name="Schuster S.C."/>
        </authorList>
    </citation>
    <scope>NUCLEOTIDE SEQUENCE [LARGE SCALE GENOMIC DNA]</scope>
    <source>
        <strain evidence="9">ATCC 15356 / DSM 50701 / NCIMB 9529 / HD100</strain>
    </source>
</reference>
<dbReference type="SFLD" id="SFLDG01136">
    <property type="entry name" value="C1.6:_Phosphoserine_Phosphatas"/>
    <property type="match status" value="1"/>
</dbReference>
<dbReference type="InterPro" id="IPR036412">
    <property type="entry name" value="HAD-like_sf"/>
</dbReference>
<dbReference type="AlphaFoldDB" id="Q6MPM1"/>
<evidence type="ECO:0000256" key="5">
    <source>
        <dbReference type="ARBA" id="ARBA00022801"/>
    </source>
</evidence>
<dbReference type="PANTHER" id="PTHR21485">
    <property type="entry name" value="HAD SUPERFAMILY MEMBERS CMAS AND KDSC"/>
    <property type="match status" value="1"/>
</dbReference>
<keyword evidence="5" id="KW-0378">Hydrolase</keyword>
<evidence type="ECO:0000256" key="2">
    <source>
        <dbReference type="ARBA" id="ARBA00005893"/>
    </source>
</evidence>
<dbReference type="PIRSF" id="PIRSF006118">
    <property type="entry name" value="KDO8-P_Ptase"/>
    <property type="match status" value="1"/>
</dbReference>
<feature type="binding site" evidence="7">
    <location>
        <position position="26"/>
    </location>
    <ligand>
        <name>Mg(2+)</name>
        <dbReference type="ChEBI" id="CHEBI:18420"/>
    </ligand>
</feature>
<dbReference type="SFLD" id="SFLDS00003">
    <property type="entry name" value="Haloacid_Dehalogenase"/>
    <property type="match status" value="1"/>
</dbReference>
<evidence type="ECO:0000256" key="7">
    <source>
        <dbReference type="PIRSR" id="PIRSR006118-2"/>
    </source>
</evidence>
<comment type="similarity">
    <text evidence="2">Belongs to the KdsC family.</text>
</comment>
<dbReference type="CDD" id="cd01630">
    <property type="entry name" value="HAD_KDO-like"/>
    <property type="match status" value="1"/>
</dbReference>
<dbReference type="STRING" id="264462.Bd0827"/>
<evidence type="ECO:0000313" key="8">
    <source>
        <dbReference type="EMBL" id="CAE78776.1"/>
    </source>
</evidence>
<keyword evidence="4 7" id="KW-0479">Metal-binding</keyword>
<dbReference type="Pfam" id="PF00702">
    <property type="entry name" value="Hydrolase"/>
    <property type="match status" value="1"/>
</dbReference>
<dbReference type="InterPro" id="IPR006549">
    <property type="entry name" value="HAD-SF_hydro_IIIA"/>
</dbReference>
<keyword evidence="9" id="KW-1185">Reference proteome</keyword>
<sequence>MSFIFHNDSVALEISKLKNIKMLVLDVDGVLTDTRVWFDGTEWRRFYSIRDGVGIKRLMESGYKIAVITGSKAEDIRARVKALGIQYFYEGALDKEPSFLQLQQESGLKPEEMAYVGDDIFDIPMIEAVAFGATVPEAVDEVMEVADYVTRRPGGLGAVREVCDYIYKYGAFASGR</sequence>
<dbReference type="InterPro" id="IPR010023">
    <property type="entry name" value="KdsC_fam"/>
</dbReference>
<dbReference type="Gene3D" id="3.40.50.1000">
    <property type="entry name" value="HAD superfamily/HAD-like"/>
    <property type="match status" value="1"/>
</dbReference>
<evidence type="ECO:0000256" key="3">
    <source>
        <dbReference type="ARBA" id="ARBA00011881"/>
    </source>
</evidence>
<dbReference type="GO" id="GO:0008781">
    <property type="term" value="F:N-acylneuraminate cytidylyltransferase activity"/>
    <property type="evidence" value="ECO:0007669"/>
    <property type="project" value="TreeGrafter"/>
</dbReference>
<dbReference type="PANTHER" id="PTHR21485:SF3">
    <property type="entry name" value="N-ACYLNEURAMINATE CYTIDYLYLTRANSFERASE"/>
    <property type="match status" value="1"/>
</dbReference>
<evidence type="ECO:0000256" key="1">
    <source>
        <dbReference type="ARBA" id="ARBA00001946"/>
    </source>
</evidence>